<proteinExistence type="predicted"/>
<sequence>MIIDDNEIDIFIASHVMLKHSFAENIIKYTDPKEALNYLIINQDDTTALPEVILLDIMMPLMNGFEFMENYEQLNNKIKKHCKVFIVSSTIDKEDLQRAEDDINVVGFQVKPIDHKFINSIS</sequence>
<dbReference type="PROSITE" id="PS50110">
    <property type="entry name" value="RESPONSE_REGULATORY"/>
    <property type="match status" value="1"/>
</dbReference>
<organism evidence="3 4">
    <name type="scientific">Flavobacterium frigoris (strain PS1)</name>
    <dbReference type="NCBI Taxonomy" id="1086011"/>
    <lineage>
        <taxon>Bacteria</taxon>
        <taxon>Pseudomonadati</taxon>
        <taxon>Bacteroidota</taxon>
        <taxon>Flavobacteriia</taxon>
        <taxon>Flavobacteriales</taxon>
        <taxon>Flavobacteriaceae</taxon>
        <taxon>Flavobacterium</taxon>
    </lineage>
</organism>
<dbReference type="Gene3D" id="3.40.50.2300">
    <property type="match status" value="1"/>
</dbReference>
<dbReference type="GO" id="GO:0000160">
    <property type="term" value="P:phosphorelay signal transduction system"/>
    <property type="evidence" value="ECO:0007669"/>
    <property type="project" value="InterPro"/>
</dbReference>
<dbReference type="InterPro" id="IPR011006">
    <property type="entry name" value="CheY-like_superfamily"/>
</dbReference>
<dbReference type="EMBL" id="AHKF01000018">
    <property type="protein sequence ID" value="EIA08655.1"/>
    <property type="molecule type" value="Genomic_DNA"/>
</dbReference>
<dbReference type="PANTHER" id="PTHR44520">
    <property type="entry name" value="RESPONSE REGULATOR RCP1-RELATED"/>
    <property type="match status" value="1"/>
</dbReference>
<dbReference type="AlphaFoldDB" id="H7FSU6"/>
<dbReference type="InterPro" id="IPR052893">
    <property type="entry name" value="TCS_response_regulator"/>
</dbReference>
<dbReference type="Pfam" id="PF00072">
    <property type="entry name" value="Response_reg"/>
    <property type="match status" value="1"/>
</dbReference>
<dbReference type="STRING" id="1086011.HJ01_02377"/>
<keyword evidence="4" id="KW-1185">Reference proteome</keyword>
<dbReference type="PATRIC" id="fig|1086011.3.peg.2327"/>
<dbReference type="SUPFAM" id="SSF52172">
    <property type="entry name" value="CheY-like"/>
    <property type="match status" value="1"/>
</dbReference>
<dbReference type="SMART" id="SM00448">
    <property type="entry name" value="REC"/>
    <property type="match status" value="1"/>
</dbReference>
<evidence type="ECO:0000256" key="1">
    <source>
        <dbReference type="PROSITE-ProRule" id="PRU00169"/>
    </source>
</evidence>
<reference evidence="3 4" key="1">
    <citation type="journal article" date="2014" name="Acta Crystallogr. D">
        <title>Structure-based characterization and antifreeze properties of a hyperactive ice-binding protein from the Antarctic bacterium Flavobacterium frigoris PS1.</title>
        <authorList>
            <person name="Do H."/>
            <person name="Kim S.J."/>
            <person name="Kim H.J."/>
            <person name="Lee J.H."/>
        </authorList>
    </citation>
    <scope>NUCLEOTIDE SEQUENCE [LARGE SCALE GENOMIC DNA]</scope>
    <source>
        <strain evidence="3 4">PS1</strain>
    </source>
</reference>
<feature type="modified residue" description="4-aspartylphosphate" evidence="1">
    <location>
        <position position="56"/>
    </location>
</feature>
<dbReference type="Proteomes" id="UP000005566">
    <property type="component" value="Unassembled WGS sequence"/>
</dbReference>
<comment type="caution">
    <text evidence="3">The sequence shown here is derived from an EMBL/GenBank/DDBJ whole genome shotgun (WGS) entry which is preliminary data.</text>
</comment>
<evidence type="ECO:0000313" key="3">
    <source>
        <dbReference type="EMBL" id="EIA08655.1"/>
    </source>
</evidence>
<accession>H7FSU6</accession>
<dbReference type="eggNOG" id="COG0784">
    <property type="taxonomic scope" value="Bacteria"/>
</dbReference>
<keyword evidence="1" id="KW-0597">Phosphoprotein</keyword>
<evidence type="ECO:0000313" key="4">
    <source>
        <dbReference type="Proteomes" id="UP000005566"/>
    </source>
</evidence>
<gene>
    <name evidence="3" type="ORF">HJ01_02377</name>
</gene>
<feature type="domain" description="Response regulatory" evidence="2">
    <location>
        <begin position="1"/>
        <end position="122"/>
    </location>
</feature>
<evidence type="ECO:0000259" key="2">
    <source>
        <dbReference type="PROSITE" id="PS50110"/>
    </source>
</evidence>
<protein>
    <submittedName>
        <fullName evidence="3">Two-component response regulator</fullName>
    </submittedName>
</protein>
<dbReference type="PANTHER" id="PTHR44520:SF2">
    <property type="entry name" value="RESPONSE REGULATOR RCP1"/>
    <property type="match status" value="1"/>
</dbReference>
<dbReference type="InterPro" id="IPR001789">
    <property type="entry name" value="Sig_transdc_resp-reg_receiver"/>
</dbReference>
<name>H7FSU6_FLAFP</name>